<evidence type="ECO:0000256" key="1">
    <source>
        <dbReference type="ARBA" id="ARBA00004609"/>
    </source>
</evidence>
<sequence length="173" mass="16953">MKFTQITLTLTALLTAAAAQGLGDLPDCARSCATDAIPSNCGIDVECICTAKSFIADISCCIADKCSKDDQETTLKVAKSICARGGVTDIPSAVTCSTGASTATGTAATASKTGDTTKTGSMTTATGTKSSESGSSTATTSAAETSAAAVHGQVKDTSLMAAAGAVAAVAFFV</sequence>
<evidence type="ECO:0000256" key="13">
    <source>
        <dbReference type="ARBA" id="ARBA00023180"/>
    </source>
</evidence>
<dbReference type="InterPro" id="IPR051735">
    <property type="entry name" value="CFEM_domain"/>
</dbReference>
<evidence type="ECO:0000313" key="19">
    <source>
        <dbReference type="EMBL" id="OQE25357.1"/>
    </source>
</evidence>
<keyword evidence="11" id="KW-0472">Membrane</keyword>
<keyword evidence="10 15" id="KW-0408">Iron</keyword>
<evidence type="ECO:0000256" key="9">
    <source>
        <dbReference type="ARBA" id="ARBA00022729"/>
    </source>
</evidence>
<keyword evidence="7" id="KW-0336">GPI-anchor</keyword>
<dbReference type="PROSITE" id="PS52012">
    <property type="entry name" value="CFEM"/>
    <property type="match status" value="1"/>
</dbReference>
<feature type="chain" id="PRO_5012415638" description="CFEM domain-containing protein" evidence="17">
    <location>
        <begin position="20"/>
        <end position="173"/>
    </location>
</feature>
<accession>A0A1V6TG87</accession>
<dbReference type="AlphaFoldDB" id="A0A1V6TG87"/>
<evidence type="ECO:0000256" key="11">
    <source>
        <dbReference type="ARBA" id="ARBA00023136"/>
    </source>
</evidence>
<evidence type="ECO:0000256" key="16">
    <source>
        <dbReference type="SAM" id="MobiDB-lite"/>
    </source>
</evidence>
<comment type="caution">
    <text evidence="19">The sequence shown here is derived from an EMBL/GenBank/DDBJ whole genome shotgun (WGS) entry which is preliminary data.</text>
</comment>
<evidence type="ECO:0000256" key="15">
    <source>
        <dbReference type="PROSITE-ProRule" id="PRU01356"/>
    </source>
</evidence>
<feature type="region of interest" description="Disordered" evidence="16">
    <location>
        <begin position="106"/>
        <end position="140"/>
    </location>
</feature>
<evidence type="ECO:0000256" key="2">
    <source>
        <dbReference type="ARBA" id="ARBA00004613"/>
    </source>
</evidence>
<dbReference type="GO" id="GO:0098552">
    <property type="term" value="C:side of membrane"/>
    <property type="evidence" value="ECO:0007669"/>
    <property type="project" value="UniProtKB-KW"/>
</dbReference>
<dbReference type="GO" id="GO:0046872">
    <property type="term" value="F:metal ion binding"/>
    <property type="evidence" value="ECO:0007669"/>
    <property type="project" value="UniProtKB-UniRule"/>
</dbReference>
<feature type="binding site" description="axial binding residue" evidence="15">
    <location>
        <position position="44"/>
    </location>
    <ligand>
        <name>heme</name>
        <dbReference type="ChEBI" id="CHEBI:30413"/>
    </ligand>
    <ligandPart>
        <name>Fe</name>
        <dbReference type="ChEBI" id="CHEBI:18248"/>
    </ligandPart>
</feature>
<evidence type="ECO:0000256" key="6">
    <source>
        <dbReference type="ARBA" id="ARBA00022617"/>
    </source>
</evidence>
<evidence type="ECO:0000256" key="10">
    <source>
        <dbReference type="ARBA" id="ARBA00023004"/>
    </source>
</evidence>
<evidence type="ECO:0000256" key="8">
    <source>
        <dbReference type="ARBA" id="ARBA00022723"/>
    </source>
</evidence>
<dbReference type="GO" id="GO:0005576">
    <property type="term" value="C:extracellular region"/>
    <property type="evidence" value="ECO:0007669"/>
    <property type="project" value="UniProtKB-SubCell"/>
</dbReference>
<keyword evidence="4" id="KW-1003">Cell membrane</keyword>
<keyword evidence="5" id="KW-0964">Secreted</keyword>
<evidence type="ECO:0000256" key="4">
    <source>
        <dbReference type="ARBA" id="ARBA00022475"/>
    </source>
</evidence>
<dbReference type="InterPro" id="IPR008427">
    <property type="entry name" value="Extracellular_membr_CFEM_dom"/>
</dbReference>
<dbReference type="SMART" id="SM00747">
    <property type="entry name" value="CFEM"/>
    <property type="match status" value="1"/>
</dbReference>
<evidence type="ECO:0000256" key="17">
    <source>
        <dbReference type="SAM" id="SignalP"/>
    </source>
</evidence>
<keyword evidence="13" id="KW-0325">Glycoprotein</keyword>
<keyword evidence="12 15" id="KW-1015">Disulfide bond</keyword>
<evidence type="ECO:0000256" key="5">
    <source>
        <dbReference type="ARBA" id="ARBA00022525"/>
    </source>
</evidence>
<feature type="domain" description="CFEM" evidence="18">
    <location>
        <begin position="1"/>
        <end position="110"/>
    </location>
</feature>
<keyword evidence="20" id="KW-1185">Reference proteome</keyword>
<keyword evidence="9 17" id="KW-0732">Signal</keyword>
<keyword evidence="8 15" id="KW-0479">Metal-binding</keyword>
<feature type="signal peptide" evidence="17">
    <location>
        <begin position="1"/>
        <end position="19"/>
    </location>
</feature>
<evidence type="ECO:0000256" key="3">
    <source>
        <dbReference type="ARBA" id="ARBA00010031"/>
    </source>
</evidence>
<gene>
    <name evidence="19" type="ORF">PENSTE_c006G10118</name>
</gene>
<name>A0A1V6TG87_9EURO</name>
<dbReference type="STRING" id="303698.A0A1V6TG87"/>
<organism evidence="19 20">
    <name type="scientific">Penicillium steckii</name>
    <dbReference type="NCBI Taxonomy" id="303698"/>
    <lineage>
        <taxon>Eukaryota</taxon>
        <taxon>Fungi</taxon>
        <taxon>Dikarya</taxon>
        <taxon>Ascomycota</taxon>
        <taxon>Pezizomycotina</taxon>
        <taxon>Eurotiomycetes</taxon>
        <taxon>Eurotiomycetidae</taxon>
        <taxon>Eurotiales</taxon>
        <taxon>Aspergillaceae</taxon>
        <taxon>Penicillium</taxon>
    </lineage>
</organism>
<comment type="caution">
    <text evidence="15">Lacks conserved residue(s) required for the propagation of feature annotation.</text>
</comment>
<keyword evidence="14" id="KW-0449">Lipoprotein</keyword>
<dbReference type="EMBL" id="MLKD01000006">
    <property type="protein sequence ID" value="OQE25357.1"/>
    <property type="molecule type" value="Genomic_DNA"/>
</dbReference>
<dbReference type="Proteomes" id="UP000191285">
    <property type="component" value="Unassembled WGS sequence"/>
</dbReference>
<keyword evidence="6 15" id="KW-0349">Heme</keyword>
<feature type="disulfide bond" evidence="15">
    <location>
        <begin position="49"/>
        <end position="82"/>
    </location>
</feature>
<evidence type="ECO:0000259" key="18">
    <source>
        <dbReference type="PROSITE" id="PS52012"/>
    </source>
</evidence>
<comment type="subcellular location">
    <subcellularLocation>
        <location evidence="1">Cell membrane</location>
        <topology evidence="1">Lipid-anchor</topology>
        <topology evidence="1">GPI-anchor</topology>
    </subcellularLocation>
    <subcellularLocation>
        <location evidence="2">Secreted</location>
    </subcellularLocation>
</comment>
<evidence type="ECO:0000256" key="14">
    <source>
        <dbReference type="ARBA" id="ARBA00023288"/>
    </source>
</evidence>
<reference evidence="20" key="1">
    <citation type="journal article" date="2017" name="Nat. Microbiol.">
        <title>Global analysis of biosynthetic gene clusters reveals vast potential of secondary metabolite production in Penicillium species.</title>
        <authorList>
            <person name="Nielsen J.C."/>
            <person name="Grijseels S."/>
            <person name="Prigent S."/>
            <person name="Ji B."/>
            <person name="Dainat J."/>
            <person name="Nielsen K.F."/>
            <person name="Frisvad J.C."/>
            <person name="Workman M."/>
            <person name="Nielsen J."/>
        </authorList>
    </citation>
    <scope>NUCLEOTIDE SEQUENCE [LARGE SCALE GENOMIC DNA]</scope>
    <source>
        <strain evidence="20">IBT 24891</strain>
    </source>
</reference>
<evidence type="ECO:0000256" key="12">
    <source>
        <dbReference type="ARBA" id="ARBA00023157"/>
    </source>
</evidence>
<proteinExistence type="inferred from homology"/>
<dbReference type="GO" id="GO:0005886">
    <property type="term" value="C:plasma membrane"/>
    <property type="evidence" value="ECO:0007669"/>
    <property type="project" value="UniProtKB-SubCell"/>
</dbReference>
<dbReference type="PANTHER" id="PTHR37928:SF2">
    <property type="entry name" value="GPI ANCHORED CFEM DOMAIN PROTEIN (AFU_ORTHOLOGUE AFUA_6G10580)"/>
    <property type="match status" value="1"/>
</dbReference>
<protein>
    <recommendedName>
        <fullName evidence="18">CFEM domain-containing protein</fullName>
    </recommendedName>
</protein>
<dbReference type="PANTHER" id="PTHR37928">
    <property type="entry name" value="CFEM DOMAIN PROTEIN (AFU_ORTHOLOGUE AFUA_6G14090)"/>
    <property type="match status" value="1"/>
</dbReference>
<comment type="similarity">
    <text evidence="3">Belongs to the RBT5 family.</text>
</comment>
<dbReference type="Pfam" id="PF05730">
    <property type="entry name" value="CFEM"/>
    <property type="match status" value="1"/>
</dbReference>
<evidence type="ECO:0000256" key="7">
    <source>
        <dbReference type="ARBA" id="ARBA00022622"/>
    </source>
</evidence>
<evidence type="ECO:0000313" key="20">
    <source>
        <dbReference type="Proteomes" id="UP000191285"/>
    </source>
</evidence>
<dbReference type="OrthoDB" id="3065412at2759"/>